<dbReference type="Gene3D" id="3.40.50.2000">
    <property type="entry name" value="Glycogen Phosphorylase B"/>
    <property type="match status" value="2"/>
</dbReference>
<dbReference type="Pfam" id="PF00534">
    <property type="entry name" value="Glycos_transf_1"/>
    <property type="match status" value="1"/>
</dbReference>
<feature type="domain" description="Glycosyltransferase subfamily 4-like N-terminal" evidence="2">
    <location>
        <begin position="4"/>
        <end position="126"/>
    </location>
</feature>
<dbReference type="EMBL" id="VBOY01000031">
    <property type="protein sequence ID" value="TMQ67754.1"/>
    <property type="molecule type" value="Genomic_DNA"/>
</dbReference>
<evidence type="ECO:0000259" key="1">
    <source>
        <dbReference type="Pfam" id="PF00534"/>
    </source>
</evidence>
<feature type="domain" description="Glycosyl transferase family 1" evidence="1">
    <location>
        <begin position="188"/>
        <end position="351"/>
    </location>
</feature>
<dbReference type="CDD" id="cd03808">
    <property type="entry name" value="GT4_CapM-like"/>
    <property type="match status" value="1"/>
</dbReference>
<accession>A0A538TVU1</accession>
<evidence type="ECO:0000259" key="2">
    <source>
        <dbReference type="Pfam" id="PF13477"/>
    </source>
</evidence>
<dbReference type="PANTHER" id="PTHR12526">
    <property type="entry name" value="GLYCOSYLTRANSFERASE"/>
    <property type="match status" value="1"/>
</dbReference>
<evidence type="ECO:0000313" key="4">
    <source>
        <dbReference type="Proteomes" id="UP000316609"/>
    </source>
</evidence>
<evidence type="ECO:0000313" key="3">
    <source>
        <dbReference type="EMBL" id="TMQ67754.1"/>
    </source>
</evidence>
<sequence length="374" mass="41656">MSKRILFVAAEAAFFVTHRLPLAIAARNRGYDVHIATPSGRLLEVIRAHDFPWHRIVVMRPTRLLREAAAVPDLAVLYRRVSPDLVHHIALKTVLYGTIAARMMRVPAVVNAVAGLGYAFDERRARTILGRGVAFAFGNLLRHPRMRVIFQNVEDREAFVRRGWIDARQAMLIRGSGVDTSIFTPAEHVPEGTPLVIMASRLLATKGVADFVEAARKVAQSSVAARFAIAGEPDPDNPETITRKELEAWQREGVVEVWGRRNDMAEVLRAASLFVLPTYYREGVPKALIEAAAAGLPAITTDTPGCRDIVLNGETGLLVQPRDVSKLADAIEELLRDPERRREMGRRARERVLAHFSLDQVIEQTMSIYAELLD</sequence>
<dbReference type="Proteomes" id="UP000316609">
    <property type="component" value="Unassembled WGS sequence"/>
</dbReference>
<dbReference type="InterPro" id="IPR001296">
    <property type="entry name" value="Glyco_trans_1"/>
</dbReference>
<keyword evidence="3" id="KW-0808">Transferase</keyword>
<dbReference type="SUPFAM" id="SSF53756">
    <property type="entry name" value="UDP-Glycosyltransferase/glycogen phosphorylase"/>
    <property type="match status" value="1"/>
</dbReference>
<reference evidence="3 4" key="1">
    <citation type="journal article" date="2019" name="Nat. Microbiol.">
        <title>Mediterranean grassland soil C-N compound turnover is dependent on rainfall and depth, and is mediated by genomically divergent microorganisms.</title>
        <authorList>
            <person name="Diamond S."/>
            <person name="Andeer P.F."/>
            <person name="Li Z."/>
            <person name="Crits-Christoph A."/>
            <person name="Burstein D."/>
            <person name="Anantharaman K."/>
            <person name="Lane K.R."/>
            <person name="Thomas B.C."/>
            <person name="Pan C."/>
            <person name="Northen T.R."/>
            <person name="Banfield J.F."/>
        </authorList>
    </citation>
    <scope>NUCLEOTIDE SEQUENCE [LARGE SCALE GENOMIC DNA]</scope>
    <source>
        <strain evidence="3">WS_8</strain>
    </source>
</reference>
<dbReference type="GO" id="GO:0016757">
    <property type="term" value="F:glycosyltransferase activity"/>
    <property type="evidence" value="ECO:0007669"/>
    <property type="project" value="InterPro"/>
</dbReference>
<protein>
    <submittedName>
        <fullName evidence="3">Glycosyltransferase family 4 protein</fullName>
    </submittedName>
</protein>
<dbReference type="AlphaFoldDB" id="A0A538TVU1"/>
<organism evidence="3 4">
    <name type="scientific">Eiseniibacteriota bacterium</name>
    <dbReference type="NCBI Taxonomy" id="2212470"/>
    <lineage>
        <taxon>Bacteria</taxon>
        <taxon>Candidatus Eiseniibacteriota</taxon>
    </lineage>
</organism>
<dbReference type="InterPro" id="IPR028098">
    <property type="entry name" value="Glyco_trans_4-like_N"/>
</dbReference>
<dbReference type="Pfam" id="PF13477">
    <property type="entry name" value="Glyco_trans_4_2"/>
    <property type="match status" value="1"/>
</dbReference>
<gene>
    <name evidence="3" type="ORF">E6K78_03755</name>
</gene>
<name>A0A538TVU1_UNCEI</name>
<proteinExistence type="predicted"/>
<comment type="caution">
    <text evidence="3">The sequence shown here is derived from an EMBL/GenBank/DDBJ whole genome shotgun (WGS) entry which is preliminary data.</text>
</comment>
<dbReference type="PANTHER" id="PTHR12526:SF638">
    <property type="entry name" value="SPORE COAT PROTEIN SA"/>
    <property type="match status" value="1"/>
</dbReference>